<organism evidence="1">
    <name type="scientific">Lepeophtheirus salmonis</name>
    <name type="common">Salmon louse</name>
    <name type="synonym">Caligus salmonis</name>
    <dbReference type="NCBI Taxonomy" id="72036"/>
    <lineage>
        <taxon>Eukaryota</taxon>
        <taxon>Metazoa</taxon>
        <taxon>Ecdysozoa</taxon>
        <taxon>Arthropoda</taxon>
        <taxon>Crustacea</taxon>
        <taxon>Multicrustacea</taxon>
        <taxon>Hexanauplia</taxon>
        <taxon>Copepoda</taxon>
        <taxon>Siphonostomatoida</taxon>
        <taxon>Caligidae</taxon>
        <taxon>Lepeophtheirus</taxon>
    </lineage>
</organism>
<evidence type="ECO:0000313" key="1">
    <source>
        <dbReference type="EMBL" id="CDW25019.1"/>
    </source>
</evidence>
<reference evidence="1" key="1">
    <citation type="submission" date="2014-05" db="EMBL/GenBank/DDBJ databases">
        <authorList>
            <person name="Chronopoulou M."/>
        </authorList>
    </citation>
    <scope>NUCLEOTIDE SEQUENCE</scope>
    <source>
        <tissue evidence="1">Whole organism</tissue>
    </source>
</reference>
<protein>
    <submittedName>
        <fullName evidence="1">Uncharacterized protein</fullName>
    </submittedName>
</protein>
<dbReference type="EMBL" id="HACA01007658">
    <property type="protein sequence ID" value="CDW25019.1"/>
    <property type="molecule type" value="Transcribed_RNA"/>
</dbReference>
<name>A0A0K2TG93_LEPSM</name>
<accession>A0A0K2TG93</accession>
<proteinExistence type="predicted"/>
<sequence length="15" mass="1934">MQITAKYNMNYRHTY</sequence>